<dbReference type="Proteomes" id="UP000663829">
    <property type="component" value="Unassembled WGS sequence"/>
</dbReference>
<dbReference type="EMBL" id="CAJOBC010085191">
    <property type="protein sequence ID" value="CAF4327894.1"/>
    <property type="molecule type" value="Genomic_DNA"/>
</dbReference>
<sequence>MKIDPLYRPHYKSVFDGLCGKLGKAMGFGVTALQNSVTDTNDVRKIAQHLMEIMEKQFHQLTKQLKKEMEQTKQKNEHRQLTVDDHSSESDAYEVDESSKMQLPVNDITLGAGDTQASRQSNSTSNAPTHSEDIFTNMQQS</sequence>
<keyword evidence="4" id="KW-1185">Reference proteome</keyword>
<evidence type="ECO:0000313" key="4">
    <source>
        <dbReference type="Proteomes" id="UP000663829"/>
    </source>
</evidence>
<dbReference type="EMBL" id="CAJNOQ010019735">
    <property type="protein sequence ID" value="CAF1456059.1"/>
    <property type="molecule type" value="Genomic_DNA"/>
</dbReference>
<evidence type="ECO:0000313" key="2">
    <source>
        <dbReference type="EMBL" id="CAF1456059.1"/>
    </source>
</evidence>
<proteinExistence type="predicted"/>
<feature type="compositionally biased region" description="Basic and acidic residues" evidence="1">
    <location>
        <begin position="65"/>
        <end position="89"/>
    </location>
</feature>
<evidence type="ECO:0000256" key="1">
    <source>
        <dbReference type="SAM" id="MobiDB-lite"/>
    </source>
</evidence>
<dbReference type="AlphaFoldDB" id="A0A815PY50"/>
<comment type="caution">
    <text evidence="2">The sequence shown here is derived from an EMBL/GenBank/DDBJ whole genome shotgun (WGS) entry which is preliminary data.</text>
</comment>
<organism evidence="2 4">
    <name type="scientific">Didymodactylos carnosus</name>
    <dbReference type="NCBI Taxonomy" id="1234261"/>
    <lineage>
        <taxon>Eukaryota</taxon>
        <taxon>Metazoa</taxon>
        <taxon>Spiralia</taxon>
        <taxon>Gnathifera</taxon>
        <taxon>Rotifera</taxon>
        <taxon>Eurotatoria</taxon>
        <taxon>Bdelloidea</taxon>
        <taxon>Philodinida</taxon>
        <taxon>Philodinidae</taxon>
        <taxon>Didymodactylos</taxon>
    </lineage>
</organism>
<feature type="region of interest" description="Disordered" evidence="1">
    <location>
        <begin position="65"/>
        <end position="141"/>
    </location>
</feature>
<name>A0A815PY50_9BILA</name>
<dbReference type="OrthoDB" id="2190844at2759"/>
<reference evidence="2" key="1">
    <citation type="submission" date="2021-02" db="EMBL/GenBank/DDBJ databases">
        <authorList>
            <person name="Nowell W R."/>
        </authorList>
    </citation>
    <scope>NUCLEOTIDE SEQUENCE</scope>
</reference>
<protein>
    <submittedName>
        <fullName evidence="2">Uncharacterized protein</fullName>
    </submittedName>
</protein>
<accession>A0A815PY50</accession>
<dbReference type="Proteomes" id="UP000681722">
    <property type="component" value="Unassembled WGS sequence"/>
</dbReference>
<feature type="compositionally biased region" description="Polar residues" evidence="1">
    <location>
        <begin position="115"/>
        <end position="141"/>
    </location>
</feature>
<gene>
    <name evidence="2" type="ORF">GPM918_LOCUS34907</name>
    <name evidence="3" type="ORF">SRO942_LOCUS35622</name>
</gene>
<evidence type="ECO:0000313" key="3">
    <source>
        <dbReference type="EMBL" id="CAF4327894.1"/>
    </source>
</evidence>